<dbReference type="GO" id="GO:0006520">
    <property type="term" value="P:amino acid metabolic process"/>
    <property type="evidence" value="ECO:0007669"/>
    <property type="project" value="InterPro"/>
</dbReference>
<dbReference type="SUPFAM" id="SSF53383">
    <property type="entry name" value="PLP-dependent transferases"/>
    <property type="match status" value="1"/>
</dbReference>
<keyword evidence="3 8" id="KW-0032">Aminotransferase</keyword>
<dbReference type="PANTHER" id="PTHR46383:SF1">
    <property type="entry name" value="ASPARTATE AMINOTRANSFERASE"/>
    <property type="match status" value="1"/>
</dbReference>
<dbReference type="Gene3D" id="3.90.1150.10">
    <property type="entry name" value="Aspartate Aminotransferase, domain 1"/>
    <property type="match status" value="1"/>
</dbReference>
<evidence type="ECO:0000259" key="7">
    <source>
        <dbReference type="Pfam" id="PF00155"/>
    </source>
</evidence>
<proteinExistence type="inferred from homology"/>
<keyword evidence="9" id="KW-1185">Reference proteome</keyword>
<evidence type="ECO:0000256" key="4">
    <source>
        <dbReference type="ARBA" id="ARBA00022679"/>
    </source>
</evidence>
<dbReference type="AlphaFoldDB" id="A0A3E0VN20"/>
<dbReference type="EMBL" id="NBWZ01000001">
    <property type="protein sequence ID" value="RFA10848.1"/>
    <property type="molecule type" value="Genomic_DNA"/>
</dbReference>
<evidence type="ECO:0000256" key="2">
    <source>
        <dbReference type="ARBA" id="ARBA00007441"/>
    </source>
</evidence>
<dbReference type="Pfam" id="PF00155">
    <property type="entry name" value="Aminotran_1_2"/>
    <property type="match status" value="1"/>
</dbReference>
<evidence type="ECO:0000256" key="3">
    <source>
        <dbReference type="ARBA" id="ARBA00022576"/>
    </source>
</evidence>
<comment type="similarity">
    <text evidence="2">Belongs to the class-I pyridoxal-phosphate-dependent aminotransferase family.</text>
</comment>
<dbReference type="GO" id="GO:0030170">
    <property type="term" value="F:pyridoxal phosphate binding"/>
    <property type="evidence" value="ECO:0007669"/>
    <property type="project" value="InterPro"/>
</dbReference>
<evidence type="ECO:0000256" key="1">
    <source>
        <dbReference type="ARBA" id="ARBA00001933"/>
    </source>
</evidence>
<dbReference type="Gene3D" id="3.40.640.10">
    <property type="entry name" value="Type I PLP-dependent aspartate aminotransferase-like (Major domain)"/>
    <property type="match status" value="1"/>
</dbReference>
<dbReference type="GO" id="GO:0008483">
    <property type="term" value="F:transaminase activity"/>
    <property type="evidence" value="ECO:0007669"/>
    <property type="project" value="UniProtKB-KW"/>
</dbReference>
<evidence type="ECO:0000256" key="6">
    <source>
        <dbReference type="SAM" id="MobiDB-lite"/>
    </source>
</evidence>
<dbReference type="InterPro" id="IPR004839">
    <property type="entry name" value="Aminotransferase_I/II_large"/>
</dbReference>
<keyword evidence="5" id="KW-0663">Pyridoxal phosphate</keyword>
<dbReference type="Proteomes" id="UP000256486">
    <property type="component" value="Unassembled WGS sequence"/>
</dbReference>
<comment type="caution">
    <text evidence="8">The sequence shown here is derived from an EMBL/GenBank/DDBJ whole genome shotgun (WGS) entry which is preliminary data.</text>
</comment>
<evidence type="ECO:0000256" key="5">
    <source>
        <dbReference type="ARBA" id="ARBA00022898"/>
    </source>
</evidence>
<evidence type="ECO:0000313" key="9">
    <source>
        <dbReference type="Proteomes" id="UP000256486"/>
    </source>
</evidence>
<keyword evidence="4 8" id="KW-0808">Transferase</keyword>
<dbReference type="CDD" id="cd00609">
    <property type="entry name" value="AAT_like"/>
    <property type="match status" value="1"/>
</dbReference>
<reference evidence="8 9" key="1">
    <citation type="submission" date="2017-04" db="EMBL/GenBank/DDBJ databases">
        <title>Comparative genome analysis of Subtercola boreus.</title>
        <authorList>
            <person name="Cho Y.-J."/>
            <person name="Cho A."/>
            <person name="Kim O.-S."/>
            <person name="Lee J.-I."/>
        </authorList>
    </citation>
    <scope>NUCLEOTIDE SEQUENCE [LARGE SCALE GENOMIC DNA]</scope>
    <source>
        <strain evidence="8 9">K300</strain>
    </source>
</reference>
<dbReference type="InterPro" id="IPR050596">
    <property type="entry name" value="AspAT/PAT-like"/>
</dbReference>
<name>A0A3E0VN20_9MICO</name>
<dbReference type="OrthoDB" id="9763453at2"/>
<dbReference type="PANTHER" id="PTHR46383">
    <property type="entry name" value="ASPARTATE AMINOTRANSFERASE"/>
    <property type="match status" value="1"/>
</dbReference>
<protein>
    <submittedName>
        <fullName evidence="8">Aspartate aminotransferase</fullName>
    </submittedName>
</protein>
<dbReference type="RefSeq" id="WP_116416225.1">
    <property type="nucleotide sequence ID" value="NZ_NBWZ01000001.1"/>
</dbReference>
<sequence>MTTTAPRPETDGAPLGSASDRILRTHLPSREAAPGVSVRDADTSLRLDGGGNGLLDTTHFDVVRFPPPPWVKEQMATAIDTGAWAYSPYRGDPEVLTALSAPIGDFLGSPVSGENLALTPGTQGALFTTLAALVNEGDLVLLADPDYLFCERILAFLGARVERIPLTFDTDEPSLDLDLIESFIDQKPKLLLFSHPNNPTGSVYSEAMIARVAELAVEGDFLVMVDELYSRLIYGDGAFHHLRTQPGMAERSITLLGPSKTESMSGFRIGVIVAPETVIQLVEQCLAMTSLRAPAYSQHLLSRWLVDDHDFLRDRVAELDVLRTLTIEKLGAVPGLRLAPQNATAYLFVDVSAFGATDVEIAARLQREARVIVSPGYQFGARGSGHFRICYARDEAEWSAALDLMVTCLTAFAAEAGLTA</sequence>
<dbReference type="InterPro" id="IPR015424">
    <property type="entry name" value="PyrdxlP-dep_Trfase"/>
</dbReference>
<comment type="cofactor">
    <cofactor evidence="1">
        <name>pyridoxal 5'-phosphate</name>
        <dbReference type="ChEBI" id="CHEBI:597326"/>
    </cofactor>
</comment>
<feature type="domain" description="Aminotransferase class I/classII large" evidence="7">
    <location>
        <begin position="66"/>
        <end position="401"/>
    </location>
</feature>
<feature type="region of interest" description="Disordered" evidence="6">
    <location>
        <begin position="1"/>
        <end position="20"/>
    </location>
</feature>
<dbReference type="InterPro" id="IPR015422">
    <property type="entry name" value="PyrdxlP-dep_Trfase_small"/>
</dbReference>
<evidence type="ECO:0000313" key="8">
    <source>
        <dbReference type="EMBL" id="RFA10848.1"/>
    </source>
</evidence>
<organism evidence="8 9">
    <name type="scientific">Subtercola boreus</name>
    <dbReference type="NCBI Taxonomy" id="120213"/>
    <lineage>
        <taxon>Bacteria</taxon>
        <taxon>Bacillati</taxon>
        <taxon>Actinomycetota</taxon>
        <taxon>Actinomycetes</taxon>
        <taxon>Micrococcales</taxon>
        <taxon>Microbacteriaceae</taxon>
        <taxon>Subtercola</taxon>
    </lineage>
</organism>
<dbReference type="InterPro" id="IPR015421">
    <property type="entry name" value="PyrdxlP-dep_Trfase_major"/>
</dbReference>
<accession>A0A3E0VN20</accession>
<gene>
    <name evidence="8" type="ORF">B7R54_17775</name>
</gene>